<proteinExistence type="predicted"/>
<name>A0A3S1ARC4_ELYCH</name>
<dbReference type="Pfam" id="PF23313">
    <property type="entry name" value="4HB_KIF14"/>
    <property type="match status" value="1"/>
</dbReference>
<dbReference type="InterPro" id="IPR056523">
    <property type="entry name" value="4HB_KIF14"/>
</dbReference>
<sequence>MLLKKVGAGTLSSPRSHQEVDIVRACKEVLASVSDNLTALSFEESLMDKVLCACQRIIDGAQTVLASEGKTTLHSPRVHPMLQLVADVPLLASHVALWSSFFDGLNLLFLHDLLAGAADQVKIVGHQTTSLLQGCDGYLTSLMSESSRKLTTAVLSLCMICGELSLATDSTVIRLDHSTKGYNTFRLSRDVNKHFLQGCIKFAQQTLAGGVSALKDYQTRAMDRKDSTDPTQ</sequence>
<protein>
    <recommendedName>
        <fullName evidence="1">KIF14 four-helical bundle domain-containing protein</fullName>
    </recommendedName>
</protein>
<feature type="domain" description="KIF14 four-helical bundle" evidence="1">
    <location>
        <begin position="83"/>
        <end position="173"/>
    </location>
</feature>
<gene>
    <name evidence="2" type="ORF">EGW08_022296</name>
</gene>
<keyword evidence="3" id="KW-1185">Reference proteome</keyword>
<evidence type="ECO:0000313" key="3">
    <source>
        <dbReference type="Proteomes" id="UP000271974"/>
    </source>
</evidence>
<feature type="non-terminal residue" evidence="2">
    <location>
        <position position="232"/>
    </location>
</feature>
<organism evidence="2 3">
    <name type="scientific">Elysia chlorotica</name>
    <name type="common">Eastern emerald elysia</name>
    <name type="synonym">Sea slug</name>
    <dbReference type="NCBI Taxonomy" id="188477"/>
    <lineage>
        <taxon>Eukaryota</taxon>
        <taxon>Metazoa</taxon>
        <taxon>Spiralia</taxon>
        <taxon>Lophotrochozoa</taxon>
        <taxon>Mollusca</taxon>
        <taxon>Gastropoda</taxon>
        <taxon>Heterobranchia</taxon>
        <taxon>Euthyneura</taxon>
        <taxon>Panpulmonata</taxon>
        <taxon>Sacoglossa</taxon>
        <taxon>Placobranchoidea</taxon>
        <taxon>Plakobranchidae</taxon>
        <taxon>Elysia</taxon>
    </lineage>
</organism>
<evidence type="ECO:0000313" key="2">
    <source>
        <dbReference type="EMBL" id="RUS69940.1"/>
    </source>
</evidence>
<reference evidence="2 3" key="1">
    <citation type="submission" date="2019-01" db="EMBL/GenBank/DDBJ databases">
        <title>A draft genome assembly of the solar-powered sea slug Elysia chlorotica.</title>
        <authorList>
            <person name="Cai H."/>
            <person name="Li Q."/>
            <person name="Fang X."/>
            <person name="Li J."/>
            <person name="Curtis N.E."/>
            <person name="Altenburger A."/>
            <person name="Shibata T."/>
            <person name="Feng M."/>
            <person name="Maeda T."/>
            <person name="Schwartz J.A."/>
            <person name="Shigenobu S."/>
            <person name="Lundholm N."/>
            <person name="Nishiyama T."/>
            <person name="Yang H."/>
            <person name="Hasebe M."/>
            <person name="Li S."/>
            <person name="Pierce S.K."/>
            <person name="Wang J."/>
        </authorList>
    </citation>
    <scope>NUCLEOTIDE SEQUENCE [LARGE SCALE GENOMIC DNA]</scope>
    <source>
        <strain evidence="2">EC2010</strain>
        <tissue evidence="2">Whole organism of an adult</tissue>
    </source>
</reference>
<dbReference type="OrthoDB" id="3176171at2759"/>
<comment type="caution">
    <text evidence="2">The sequence shown here is derived from an EMBL/GenBank/DDBJ whole genome shotgun (WGS) entry which is preliminary data.</text>
</comment>
<evidence type="ECO:0000259" key="1">
    <source>
        <dbReference type="Pfam" id="PF23313"/>
    </source>
</evidence>
<accession>A0A3S1ARC4</accession>
<dbReference type="AlphaFoldDB" id="A0A3S1ARC4"/>
<dbReference type="Proteomes" id="UP000271974">
    <property type="component" value="Unassembled WGS sequence"/>
</dbReference>
<dbReference type="EMBL" id="RQTK01001530">
    <property type="protein sequence ID" value="RUS69940.1"/>
    <property type="molecule type" value="Genomic_DNA"/>
</dbReference>